<dbReference type="AlphaFoldDB" id="A0A971S0B8"/>
<dbReference type="InterPro" id="IPR004089">
    <property type="entry name" value="MCPsignal_dom"/>
</dbReference>
<protein>
    <submittedName>
        <fullName evidence="10">HAMP domain-containing protein</fullName>
    </submittedName>
</protein>
<dbReference type="GO" id="GO:0007165">
    <property type="term" value="P:signal transduction"/>
    <property type="evidence" value="ECO:0007669"/>
    <property type="project" value="UniProtKB-KW"/>
</dbReference>
<dbReference type="InterPro" id="IPR024478">
    <property type="entry name" value="HlyB_4HB_MCP"/>
</dbReference>
<dbReference type="PROSITE" id="PS50111">
    <property type="entry name" value="CHEMOTAXIS_TRANSDUC_2"/>
    <property type="match status" value="1"/>
</dbReference>
<accession>A0A971S0B8</accession>
<dbReference type="CDD" id="cd11386">
    <property type="entry name" value="MCP_signal"/>
    <property type="match status" value="1"/>
</dbReference>
<dbReference type="PANTHER" id="PTHR43531">
    <property type="entry name" value="PROTEIN ICFG"/>
    <property type="match status" value="1"/>
</dbReference>
<dbReference type="PRINTS" id="PR00260">
    <property type="entry name" value="CHEMTRNSDUCR"/>
</dbReference>
<keyword evidence="7" id="KW-0812">Transmembrane</keyword>
<evidence type="ECO:0000256" key="2">
    <source>
        <dbReference type="ARBA" id="ARBA00022500"/>
    </source>
</evidence>
<comment type="caution">
    <text evidence="10">The sequence shown here is derived from an EMBL/GenBank/DDBJ whole genome shotgun (WGS) entry which is preliminary data.</text>
</comment>
<feature type="domain" description="HAMP" evidence="9">
    <location>
        <begin position="212"/>
        <end position="264"/>
    </location>
</feature>
<dbReference type="Proteomes" id="UP000777265">
    <property type="component" value="Unassembled WGS sequence"/>
</dbReference>
<evidence type="ECO:0000256" key="5">
    <source>
        <dbReference type="SAM" id="Coils"/>
    </source>
</evidence>
<dbReference type="FunFam" id="1.10.287.950:FF:000001">
    <property type="entry name" value="Methyl-accepting chemotaxis sensory transducer"/>
    <property type="match status" value="1"/>
</dbReference>
<evidence type="ECO:0000256" key="4">
    <source>
        <dbReference type="PROSITE-ProRule" id="PRU00284"/>
    </source>
</evidence>
<feature type="domain" description="Methyl-accepting transducer" evidence="8">
    <location>
        <begin position="529"/>
        <end position="744"/>
    </location>
</feature>
<dbReference type="InterPro" id="IPR004090">
    <property type="entry name" value="Chemotax_Me-accpt_rcpt"/>
</dbReference>
<name>A0A971S0B8_9BACT</name>
<proteinExistence type="inferred from homology"/>
<evidence type="ECO:0000259" key="9">
    <source>
        <dbReference type="PROSITE" id="PS50885"/>
    </source>
</evidence>
<dbReference type="InterPro" id="IPR047347">
    <property type="entry name" value="YvaQ-like_sensor"/>
</dbReference>
<dbReference type="InterPro" id="IPR003660">
    <property type="entry name" value="HAMP_dom"/>
</dbReference>
<dbReference type="GO" id="GO:0006935">
    <property type="term" value="P:chemotaxis"/>
    <property type="evidence" value="ECO:0007669"/>
    <property type="project" value="UniProtKB-KW"/>
</dbReference>
<evidence type="ECO:0000313" key="10">
    <source>
        <dbReference type="EMBL" id="NLW34444.1"/>
    </source>
</evidence>
<keyword evidence="7" id="KW-0472">Membrane</keyword>
<evidence type="ECO:0000256" key="3">
    <source>
        <dbReference type="ARBA" id="ARBA00029447"/>
    </source>
</evidence>
<dbReference type="SMART" id="SM00304">
    <property type="entry name" value="HAMP"/>
    <property type="match status" value="3"/>
</dbReference>
<evidence type="ECO:0000256" key="1">
    <source>
        <dbReference type="ARBA" id="ARBA00004370"/>
    </source>
</evidence>
<dbReference type="PROSITE" id="PS50885">
    <property type="entry name" value="HAMP"/>
    <property type="match status" value="2"/>
</dbReference>
<feature type="domain" description="HAMP" evidence="9">
    <location>
        <begin position="265"/>
        <end position="303"/>
    </location>
</feature>
<dbReference type="SMART" id="SM00283">
    <property type="entry name" value="MA"/>
    <property type="match status" value="1"/>
</dbReference>
<dbReference type="Gene3D" id="6.10.340.10">
    <property type="match status" value="1"/>
</dbReference>
<evidence type="ECO:0000313" key="11">
    <source>
        <dbReference type="Proteomes" id="UP000777265"/>
    </source>
</evidence>
<reference evidence="10" key="1">
    <citation type="journal article" date="2020" name="Biotechnol. Biofuels">
        <title>New insights from the biogas microbiome by comprehensive genome-resolved metagenomics of nearly 1600 species originating from multiple anaerobic digesters.</title>
        <authorList>
            <person name="Campanaro S."/>
            <person name="Treu L."/>
            <person name="Rodriguez-R L.M."/>
            <person name="Kovalovszki A."/>
            <person name="Ziels R.M."/>
            <person name="Maus I."/>
            <person name="Zhu X."/>
            <person name="Kougias P.G."/>
            <person name="Basile A."/>
            <person name="Luo G."/>
            <person name="Schluter A."/>
            <person name="Konstantinidis K.T."/>
            <person name="Angelidaki I."/>
        </authorList>
    </citation>
    <scope>NUCLEOTIDE SEQUENCE</scope>
    <source>
        <strain evidence="10">AS06rmzACSIP_7</strain>
    </source>
</reference>
<comment type="subcellular location">
    <subcellularLocation>
        <location evidence="1">Membrane</location>
    </subcellularLocation>
</comment>
<reference evidence="10" key="2">
    <citation type="submission" date="2020-01" db="EMBL/GenBank/DDBJ databases">
        <authorList>
            <person name="Campanaro S."/>
        </authorList>
    </citation>
    <scope>NUCLEOTIDE SEQUENCE</scope>
    <source>
        <strain evidence="10">AS06rmzACSIP_7</strain>
    </source>
</reference>
<dbReference type="PANTHER" id="PTHR43531:SF11">
    <property type="entry name" value="METHYL-ACCEPTING CHEMOTAXIS PROTEIN 3"/>
    <property type="match status" value="1"/>
</dbReference>
<evidence type="ECO:0000256" key="7">
    <source>
        <dbReference type="SAM" id="Phobius"/>
    </source>
</evidence>
<dbReference type="Pfam" id="PF12729">
    <property type="entry name" value="4HB_MCP_1"/>
    <property type="match status" value="1"/>
</dbReference>
<dbReference type="CDD" id="cd19411">
    <property type="entry name" value="MCP2201-like_sensor"/>
    <property type="match status" value="1"/>
</dbReference>
<evidence type="ECO:0000256" key="6">
    <source>
        <dbReference type="SAM" id="MobiDB-lite"/>
    </source>
</evidence>
<feature type="transmembrane region" description="Helical" evidence="7">
    <location>
        <begin position="190"/>
        <end position="210"/>
    </location>
</feature>
<dbReference type="CDD" id="cd06225">
    <property type="entry name" value="HAMP"/>
    <property type="match status" value="2"/>
</dbReference>
<dbReference type="EMBL" id="JAAYEE010000052">
    <property type="protein sequence ID" value="NLW34444.1"/>
    <property type="molecule type" value="Genomic_DNA"/>
</dbReference>
<feature type="transmembrane region" description="Helical" evidence="7">
    <location>
        <begin position="12"/>
        <end position="31"/>
    </location>
</feature>
<dbReference type="GO" id="GO:0004888">
    <property type="term" value="F:transmembrane signaling receptor activity"/>
    <property type="evidence" value="ECO:0007669"/>
    <property type="project" value="InterPro"/>
</dbReference>
<keyword evidence="5" id="KW-0175">Coiled coil</keyword>
<dbReference type="Pfam" id="PF00672">
    <property type="entry name" value="HAMP"/>
    <property type="match status" value="2"/>
</dbReference>
<evidence type="ECO:0000259" key="8">
    <source>
        <dbReference type="PROSITE" id="PS50111"/>
    </source>
</evidence>
<organism evidence="10 11">
    <name type="scientific">Syntrophorhabdus aromaticivorans</name>
    <dbReference type="NCBI Taxonomy" id="328301"/>
    <lineage>
        <taxon>Bacteria</taxon>
        <taxon>Pseudomonadati</taxon>
        <taxon>Thermodesulfobacteriota</taxon>
        <taxon>Syntrophorhabdia</taxon>
        <taxon>Syntrophorhabdales</taxon>
        <taxon>Syntrophorhabdaceae</taxon>
        <taxon>Syntrophorhabdus</taxon>
    </lineage>
</organism>
<dbReference type="SUPFAM" id="SSF58104">
    <property type="entry name" value="Methyl-accepting chemotaxis protein (MCP) signaling domain"/>
    <property type="match status" value="1"/>
</dbReference>
<dbReference type="SUPFAM" id="SSF158472">
    <property type="entry name" value="HAMP domain-like"/>
    <property type="match status" value="1"/>
</dbReference>
<keyword evidence="2" id="KW-0145">Chemotaxis</keyword>
<gene>
    <name evidence="10" type="ORF">GXY80_03030</name>
</gene>
<keyword evidence="4" id="KW-0807">Transducer</keyword>
<keyword evidence="7" id="KW-1133">Transmembrane helix</keyword>
<feature type="coiled-coil region" evidence="5">
    <location>
        <begin position="715"/>
        <end position="753"/>
    </location>
</feature>
<feature type="compositionally biased region" description="Low complexity" evidence="6">
    <location>
        <begin position="553"/>
        <end position="565"/>
    </location>
</feature>
<dbReference type="Pfam" id="PF18947">
    <property type="entry name" value="HAMP_2"/>
    <property type="match status" value="2"/>
</dbReference>
<feature type="compositionally biased region" description="Polar residues" evidence="6">
    <location>
        <begin position="534"/>
        <end position="552"/>
    </location>
</feature>
<comment type="similarity">
    <text evidence="3">Belongs to the methyl-accepting chemotaxis (MCP) protein family.</text>
</comment>
<dbReference type="Gene3D" id="1.10.287.950">
    <property type="entry name" value="Methyl-accepting chemotaxis protein"/>
    <property type="match status" value="1"/>
</dbReference>
<dbReference type="GO" id="GO:0005886">
    <property type="term" value="C:plasma membrane"/>
    <property type="evidence" value="ECO:0007669"/>
    <property type="project" value="TreeGrafter"/>
</dbReference>
<dbReference type="Pfam" id="PF00015">
    <property type="entry name" value="MCPsignal"/>
    <property type="match status" value="1"/>
</dbReference>
<sequence length="775" mass="84015">MRFKDMKIGLRLGLGFGLVVAIMLAAILIGMQSSRTVSNSLDHIVNVNNAKVAHANNISRAIQGIIDGMQSLILAKDSSDTDNAKKTLTRAREEYAKSFEEIAKLEKDEKGKALIDDIKSVITTAKPVNDKLVELIGTKKIAEANTLFLQKSKPFNMQIISAVDKMVKYQEEQNEIGYREAVKIYNRGRIINIFLMLAAIAASIATAIFITRSITRPLGIAVDISRRLSKGDVDIAVETDSHDETGMLLDTMREMVANQRNVALAAERIARGDLKVDIEVRSDDDLLGKNLKGMVKTLEDVRREADSLIQGIRNGRLDVRGDSAPFAGGWADLVNGMNQIVEAFMSPMGVTMEYIGRIANGVTHEKIETEFRGDFNRIKDGLNRSFDSLRLLVEEIGIVLNGTMEGNLDARADAEKTEGVYRKILRGINNAFDAMVTPLKQSALTIDRISKGDIPGRITDEYKGDFNEIKNNLNLLIDSTNGVTQIAKEIAEGNLMVEVKERSSQDELMKALASMVEKLTGVVNDVKTAADNVASGSAQTSSNSQQMSQGATQQAASAEEVSSSMEQMVANIRQNADNAQQTEKIALKSAQDAKEGGEAVAETVSAMMEIASKISIIEEIARQTNLLALNAAIEAARAGEHGKGFAVVASEVRKLAERSQLAAGEISKLSTSSVEVAEKAGKMLMRIVPDIQKTAELVQEISAASNEQNTGAEQINKAIQQLDQVIQQNASATEEMASTAEELSSQAEQLQETISFFKAGTKISSLSSERPTAGA</sequence>
<dbReference type="InterPro" id="IPR051310">
    <property type="entry name" value="MCP_chemotaxis"/>
</dbReference>
<feature type="region of interest" description="Disordered" evidence="6">
    <location>
        <begin position="534"/>
        <end position="565"/>
    </location>
</feature>
<dbReference type="Gene3D" id="1.20.120.1530">
    <property type="match status" value="1"/>
</dbReference>